<name>A0A939E181_9CORY</name>
<organism evidence="3 4">
    <name type="scientific">Corynebacterium mendelii</name>
    <dbReference type="NCBI Taxonomy" id="2765362"/>
    <lineage>
        <taxon>Bacteria</taxon>
        <taxon>Bacillati</taxon>
        <taxon>Actinomycetota</taxon>
        <taxon>Actinomycetes</taxon>
        <taxon>Mycobacteriales</taxon>
        <taxon>Corynebacteriaceae</taxon>
        <taxon>Corynebacterium</taxon>
    </lineage>
</organism>
<accession>A0A939E181</accession>
<evidence type="ECO:0000256" key="1">
    <source>
        <dbReference type="SAM" id="MobiDB-lite"/>
    </source>
</evidence>
<feature type="signal peptide" evidence="2">
    <location>
        <begin position="1"/>
        <end position="28"/>
    </location>
</feature>
<dbReference type="RefSeq" id="WP_207279052.1">
    <property type="nucleotide sequence ID" value="NZ_JAFLEQ010000015.1"/>
</dbReference>
<reference evidence="3" key="1">
    <citation type="submission" date="2021-03" db="EMBL/GenBank/DDBJ databases">
        <authorList>
            <person name="Sun Q."/>
        </authorList>
    </citation>
    <scope>NUCLEOTIDE SEQUENCE</scope>
    <source>
        <strain evidence="3">CCM 8862</strain>
    </source>
</reference>
<evidence type="ECO:0000313" key="4">
    <source>
        <dbReference type="Proteomes" id="UP000664332"/>
    </source>
</evidence>
<evidence type="ECO:0008006" key="5">
    <source>
        <dbReference type="Google" id="ProtNLM"/>
    </source>
</evidence>
<protein>
    <recommendedName>
        <fullName evidence="5">Secreted protein</fullName>
    </recommendedName>
</protein>
<evidence type="ECO:0000256" key="2">
    <source>
        <dbReference type="SAM" id="SignalP"/>
    </source>
</evidence>
<feature type="chain" id="PRO_5037221026" description="Secreted protein" evidence="2">
    <location>
        <begin position="29"/>
        <end position="201"/>
    </location>
</feature>
<keyword evidence="2" id="KW-0732">Signal</keyword>
<proteinExistence type="predicted"/>
<comment type="caution">
    <text evidence="3">The sequence shown here is derived from an EMBL/GenBank/DDBJ whole genome shotgun (WGS) entry which is preliminary data.</text>
</comment>
<sequence length="201" mass="21197">MHTRRVSARTAVLAVCFTLASGQAPAVADETSTPPVLGTGETKTDSSSAPGSARALSAEPLGAVGELVRLIASWMGSSTADVQNSSVTKTLGNLGRKSRTITPQTPVMVHQQQVRSTSWWVADDSTIRVEVTTNGCNLLRGWTDTTTDRVVFGVINGRSPEHPEGPCTDNIVFSTIDIPVQGGIGGRRISEGTIPREQLAD</sequence>
<dbReference type="EMBL" id="JAFLEQ010000015">
    <property type="protein sequence ID" value="MBN9644564.1"/>
    <property type="molecule type" value="Genomic_DNA"/>
</dbReference>
<dbReference type="Proteomes" id="UP000664332">
    <property type="component" value="Unassembled WGS sequence"/>
</dbReference>
<keyword evidence="4" id="KW-1185">Reference proteome</keyword>
<dbReference type="AlphaFoldDB" id="A0A939E181"/>
<gene>
    <name evidence="3" type="ORF">JZY06_08070</name>
</gene>
<feature type="region of interest" description="Disordered" evidence="1">
    <location>
        <begin position="27"/>
        <end position="55"/>
    </location>
</feature>
<evidence type="ECO:0000313" key="3">
    <source>
        <dbReference type="EMBL" id="MBN9644564.1"/>
    </source>
</evidence>